<proteinExistence type="predicted"/>
<evidence type="ECO:0000313" key="2">
    <source>
        <dbReference type="Proteomes" id="UP000886595"/>
    </source>
</evidence>
<protein>
    <submittedName>
        <fullName evidence="1">Uncharacterized protein</fullName>
    </submittedName>
</protein>
<dbReference type="AlphaFoldDB" id="A0A8X7TI19"/>
<dbReference type="EMBL" id="JAAMPC010000429">
    <property type="protein sequence ID" value="KAG2242582.1"/>
    <property type="molecule type" value="Genomic_DNA"/>
</dbReference>
<name>A0A8X7TI19_BRACI</name>
<keyword evidence="2" id="KW-1185">Reference proteome</keyword>
<sequence length="88" mass="10026">MALSVSNLASSLSSLSFSPRFLRDQPPFLSQEPTMCSHYRRNQLVLVSDKDIIMSLIFWRVCVGSRWCTVWELLVVAGTYVRILMSPS</sequence>
<accession>A0A8X7TI19</accession>
<gene>
    <name evidence="1" type="ORF">Bca52824_095573</name>
</gene>
<reference evidence="1 2" key="1">
    <citation type="submission" date="2020-02" db="EMBL/GenBank/DDBJ databases">
        <authorList>
            <person name="Ma Q."/>
            <person name="Huang Y."/>
            <person name="Song X."/>
            <person name="Pei D."/>
        </authorList>
    </citation>
    <scope>NUCLEOTIDE SEQUENCE [LARGE SCALE GENOMIC DNA]</scope>
    <source>
        <strain evidence="1">Sxm20200214</strain>
        <tissue evidence="1">Leaf</tissue>
    </source>
</reference>
<dbReference type="Proteomes" id="UP000886595">
    <property type="component" value="Unassembled WGS sequence"/>
</dbReference>
<organism evidence="1 2">
    <name type="scientific">Brassica carinata</name>
    <name type="common">Ethiopian mustard</name>
    <name type="synonym">Abyssinian cabbage</name>
    <dbReference type="NCBI Taxonomy" id="52824"/>
    <lineage>
        <taxon>Eukaryota</taxon>
        <taxon>Viridiplantae</taxon>
        <taxon>Streptophyta</taxon>
        <taxon>Embryophyta</taxon>
        <taxon>Tracheophyta</taxon>
        <taxon>Spermatophyta</taxon>
        <taxon>Magnoliopsida</taxon>
        <taxon>eudicotyledons</taxon>
        <taxon>Gunneridae</taxon>
        <taxon>Pentapetalae</taxon>
        <taxon>rosids</taxon>
        <taxon>malvids</taxon>
        <taxon>Brassicales</taxon>
        <taxon>Brassicaceae</taxon>
        <taxon>Brassiceae</taxon>
        <taxon>Brassica</taxon>
    </lineage>
</organism>
<comment type="caution">
    <text evidence="1">The sequence shown here is derived from an EMBL/GenBank/DDBJ whole genome shotgun (WGS) entry which is preliminary data.</text>
</comment>
<evidence type="ECO:0000313" key="1">
    <source>
        <dbReference type="EMBL" id="KAG2242582.1"/>
    </source>
</evidence>